<evidence type="ECO:0000313" key="1">
    <source>
        <dbReference type="EMBL" id="GFN02167.1"/>
    </source>
</evidence>
<evidence type="ECO:0000313" key="2">
    <source>
        <dbReference type="Proteomes" id="UP000498740"/>
    </source>
</evidence>
<accession>A0A7J0CKA4</accession>
<dbReference type="Proteomes" id="UP000498740">
    <property type="component" value="Unassembled WGS sequence"/>
</dbReference>
<proteinExistence type="predicted"/>
<evidence type="ECO:0008006" key="3">
    <source>
        <dbReference type="Google" id="ProtNLM"/>
    </source>
</evidence>
<reference evidence="1 2" key="1">
    <citation type="submission" date="2020-05" db="EMBL/GenBank/DDBJ databases">
        <title>Whole genome shotgun sequence of Streptomyces microflavus NBRC 13062.</title>
        <authorList>
            <person name="Komaki H."/>
            <person name="Tamura T."/>
        </authorList>
    </citation>
    <scope>NUCLEOTIDE SEQUENCE [LARGE SCALE GENOMIC DNA]</scope>
    <source>
        <strain evidence="1 2">NBRC 13062</strain>
    </source>
</reference>
<dbReference type="AlphaFoldDB" id="A0A7J0CKA4"/>
<organism evidence="1 2">
    <name type="scientific">Streptomyces microflavus</name>
    <name type="common">Streptomyces lipmanii</name>
    <dbReference type="NCBI Taxonomy" id="1919"/>
    <lineage>
        <taxon>Bacteria</taxon>
        <taxon>Bacillati</taxon>
        <taxon>Actinomycetota</taxon>
        <taxon>Actinomycetes</taxon>
        <taxon>Kitasatosporales</taxon>
        <taxon>Streptomycetaceae</taxon>
        <taxon>Streptomyces</taxon>
    </lineage>
</organism>
<sequence length="178" mass="19961">MSRDAREWVWEHSSSRGAARLIMLSLADRVTDEQCVCWASLSSLVKRTGASKSTVQQALDRLLDSGELNELVDLTGPQRSTVYHLPIAATAVAQAVNDQETDSDEALVPEAEAHQPLRISALQRYGIRPARYRNPRRRTGHRQVREPVPRTGNRYIAVPETGTGPYRSPVHRTVVNRR</sequence>
<dbReference type="EMBL" id="BLWD01000001">
    <property type="protein sequence ID" value="GFN02167.1"/>
    <property type="molecule type" value="Genomic_DNA"/>
</dbReference>
<name>A0A7J0CKA4_STRMI</name>
<gene>
    <name evidence="1" type="ORF">Smic_07230</name>
</gene>
<comment type="caution">
    <text evidence="1">The sequence shown here is derived from an EMBL/GenBank/DDBJ whole genome shotgun (WGS) entry which is preliminary data.</text>
</comment>
<protein>
    <recommendedName>
        <fullName evidence="3">Helix-turn-helix domain-containing protein</fullName>
    </recommendedName>
</protein>
<dbReference type="Pfam" id="PF13730">
    <property type="entry name" value="HTH_36"/>
    <property type="match status" value="1"/>
</dbReference>